<dbReference type="CDD" id="cd12795">
    <property type="entry name" value="FILIA_N_like"/>
    <property type="match status" value="1"/>
</dbReference>
<evidence type="ECO:0000256" key="5">
    <source>
        <dbReference type="ARBA" id="ARBA00023242"/>
    </source>
</evidence>
<sequence>MVDDAGAARAQGDEWTSAQSLDTLLWSPLPPPRIRTRPWWFPVQELRDPLVFYLEAWLADSIFGPDRAIIPEMEWMSQVLLTVDIVNSGDFAEITIFGRPRVQNRVKSVLLNLASWHRKHRARAERMKQLEEFLKAGAPGPQTPEPPVAEVFSGAL</sequence>
<evidence type="ECO:0000313" key="11">
    <source>
        <dbReference type="RefSeq" id="XP_008683052.2"/>
    </source>
</evidence>
<dbReference type="OrthoDB" id="9533079at2759"/>
<evidence type="ECO:0000256" key="7">
    <source>
        <dbReference type="ARBA" id="ARBA00078642"/>
    </source>
</evidence>
<dbReference type="PANTHER" id="PTHR19447">
    <property type="entry name" value="OOCYTE-EXPRESSED PROTEIN HOMOLOG-RELATED"/>
    <property type="match status" value="1"/>
</dbReference>
<dbReference type="CTD" id="441161"/>
<proteinExistence type="inferred from homology"/>
<reference evidence="11" key="1">
    <citation type="submission" date="2025-08" db="UniProtKB">
        <authorList>
            <consortium name="RefSeq"/>
        </authorList>
    </citation>
    <scope>IDENTIFICATION</scope>
    <source>
        <tissue evidence="11">Whole blood</tissue>
    </source>
</reference>
<keyword evidence="5" id="KW-0539">Nucleus</keyword>
<comment type="subunit">
    <text evidence="6">Component of the subcortical maternal complex (SCMC), at least composed of NLRP5, KHDC3, OOEP, and TLE6. Within the complex, interacts with NLRP5, KHDC3 and TLE6. As part of the SCMC interacts with the SCMC-associated protein NLRP4F. The SCMC may facilitate translocation of its components between the nuclear and cytoplasmic compartments. Forms a scaffold complex with KHDC3/FILIA, and interacts with BLM and TRIM25 at DNA replication forks.</text>
</comment>
<dbReference type="GeneID" id="103657390"/>
<dbReference type="GO" id="GO:0005634">
    <property type="term" value="C:nucleus"/>
    <property type="evidence" value="ECO:0007669"/>
    <property type="project" value="UniProtKB-SubCell"/>
</dbReference>
<evidence type="ECO:0000256" key="6">
    <source>
        <dbReference type="ARBA" id="ARBA00063845"/>
    </source>
</evidence>
<dbReference type="Pfam" id="PF16005">
    <property type="entry name" value="MOEP19"/>
    <property type="match status" value="1"/>
</dbReference>
<name>A0A384BKF0_URSMA</name>
<dbReference type="InterPro" id="IPR031952">
    <property type="entry name" value="MOEP19_KH-like"/>
</dbReference>
<feature type="domain" description="KH-like RNA-binding" evidence="9">
    <location>
        <begin position="36"/>
        <end position="121"/>
    </location>
</feature>
<dbReference type="Proteomes" id="UP000261680">
    <property type="component" value="Unplaced"/>
</dbReference>
<dbReference type="RefSeq" id="XP_008683052.2">
    <property type="nucleotide sequence ID" value="XM_008684830.2"/>
</dbReference>
<dbReference type="InterPro" id="IPR051778">
    <property type="entry name" value="KHDC1"/>
</dbReference>
<dbReference type="FunFam" id="3.30.1370.10:FF:000086">
    <property type="entry name" value="Oocyte-expressed protein homolog"/>
    <property type="match status" value="1"/>
</dbReference>
<evidence type="ECO:0000256" key="3">
    <source>
        <dbReference type="ARBA" id="ARBA00009081"/>
    </source>
</evidence>
<dbReference type="GO" id="GO:0035088">
    <property type="term" value="P:establishment or maintenance of apical/basal cell polarity"/>
    <property type="evidence" value="ECO:0007669"/>
    <property type="project" value="TreeGrafter"/>
</dbReference>
<keyword evidence="4" id="KW-0963">Cytoplasm</keyword>
<evidence type="ECO:0000256" key="2">
    <source>
        <dbReference type="ARBA" id="ARBA00004496"/>
    </source>
</evidence>
<evidence type="ECO:0000256" key="8">
    <source>
        <dbReference type="SAM" id="MobiDB-lite"/>
    </source>
</evidence>
<dbReference type="GO" id="GO:0003723">
    <property type="term" value="F:RNA binding"/>
    <property type="evidence" value="ECO:0007669"/>
    <property type="project" value="InterPro"/>
</dbReference>
<dbReference type="GO" id="GO:0005737">
    <property type="term" value="C:cytoplasm"/>
    <property type="evidence" value="ECO:0007669"/>
    <property type="project" value="UniProtKB-SubCell"/>
</dbReference>
<feature type="region of interest" description="Disordered" evidence="8">
    <location>
        <begin position="136"/>
        <end position="156"/>
    </location>
</feature>
<dbReference type="STRING" id="29073.ENSUMAP00000016724"/>
<dbReference type="PANTHER" id="PTHR19447:SF14">
    <property type="entry name" value="OOCYTE-EXPRESSED PROTEIN HOMOLOG"/>
    <property type="match status" value="1"/>
</dbReference>
<evidence type="ECO:0000313" key="10">
    <source>
        <dbReference type="Proteomes" id="UP000261680"/>
    </source>
</evidence>
<evidence type="ECO:0000256" key="1">
    <source>
        <dbReference type="ARBA" id="ARBA00004123"/>
    </source>
</evidence>
<dbReference type="GO" id="GO:0009880">
    <property type="term" value="P:embryonic pattern specification"/>
    <property type="evidence" value="ECO:0007669"/>
    <property type="project" value="TreeGrafter"/>
</dbReference>
<comment type="similarity">
    <text evidence="3">Belongs to the KHDC1 family.</text>
</comment>
<evidence type="ECO:0000259" key="9">
    <source>
        <dbReference type="Pfam" id="PF16005"/>
    </source>
</evidence>
<gene>
    <name evidence="11" type="primary">LOC103657390</name>
</gene>
<dbReference type="KEGG" id="umr:103657390"/>
<dbReference type="AlphaFoldDB" id="A0A384BKF0"/>
<keyword evidence="10" id="KW-1185">Reference proteome</keyword>
<comment type="subcellular location">
    <subcellularLocation>
        <location evidence="2">Cytoplasm</location>
    </subcellularLocation>
    <subcellularLocation>
        <location evidence="1">Nucleus</location>
    </subcellularLocation>
</comment>
<organism evidence="10 11">
    <name type="scientific">Ursus maritimus</name>
    <name type="common">Polar bear</name>
    <name type="synonym">Thalarctos maritimus</name>
    <dbReference type="NCBI Taxonomy" id="29073"/>
    <lineage>
        <taxon>Eukaryota</taxon>
        <taxon>Metazoa</taxon>
        <taxon>Chordata</taxon>
        <taxon>Craniata</taxon>
        <taxon>Vertebrata</taxon>
        <taxon>Euteleostomi</taxon>
        <taxon>Mammalia</taxon>
        <taxon>Eutheria</taxon>
        <taxon>Laurasiatheria</taxon>
        <taxon>Carnivora</taxon>
        <taxon>Caniformia</taxon>
        <taxon>Ursidae</taxon>
        <taxon>Ursus</taxon>
    </lineage>
</organism>
<evidence type="ECO:0000256" key="4">
    <source>
        <dbReference type="ARBA" id="ARBA00022490"/>
    </source>
</evidence>
<dbReference type="InterPro" id="IPR036612">
    <property type="entry name" value="KH_dom_type_1_sf"/>
</dbReference>
<accession>A0A384BKF0</accession>
<dbReference type="GO" id="GO:0106333">
    <property type="term" value="C:subcortical maternal complex"/>
    <property type="evidence" value="ECO:0007669"/>
    <property type="project" value="UniProtKB-ARBA"/>
</dbReference>
<dbReference type="Gene3D" id="3.30.1370.10">
    <property type="entry name" value="K Homology domain, type 1"/>
    <property type="match status" value="1"/>
</dbReference>
<protein>
    <recommendedName>
        <fullName evidence="7">Oocyte- and embryo-specific protein 19</fullName>
    </recommendedName>
</protein>